<dbReference type="OrthoDB" id="1488560at2"/>
<reference evidence="1 2" key="1">
    <citation type="submission" date="2017-11" db="EMBL/GenBank/DDBJ databases">
        <title>Genomic Encyclopedia of Archaeal and Bacterial Type Strains, Phase II (KMG-II): From Individual Species to Whole Genera.</title>
        <authorList>
            <person name="Goeker M."/>
        </authorList>
    </citation>
    <scope>NUCLEOTIDE SEQUENCE [LARGE SCALE GENOMIC DNA]</scope>
    <source>
        <strain evidence="1 2">DSM 28175</strain>
    </source>
</reference>
<evidence type="ECO:0008006" key="3">
    <source>
        <dbReference type="Google" id="ProtNLM"/>
    </source>
</evidence>
<protein>
    <recommendedName>
        <fullName evidence="3">NACHT domain-containing protein</fullName>
    </recommendedName>
</protein>
<evidence type="ECO:0000313" key="2">
    <source>
        <dbReference type="Proteomes" id="UP000242687"/>
    </source>
</evidence>
<dbReference type="Gene3D" id="3.40.50.300">
    <property type="entry name" value="P-loop containing nucleotide triphosphate hydrolases"/>
    <property type="match status" value="1"/>
</dbReference>
<dbReference type="SUPFAM" id="SSF52540">
    <property type="entry name" value="P-loop containing nucleoside triphosphate hydrolases"/>
    <property type="match status" value="1"/>
</dbReference>
<proteinExistence type="predicted"/>
<organism evidence="1 2">
    <name type="scientific">Mucilaginibacter auburnensis</name>
    <dbReference type="NCBI Taxonomy" id="1457233"/>
    <lineage>
        <taxon>Bacteria</taxon>
        <taxon>Pseudomonadati</taxon>
        <taxon>Bacteroidota</taxon>
        <taxon>Sphingobacteriia</taxon>
        <taxon>Sphingobacteriales</taxon>
        <taxon>Sphingobacteriaceae</taxon>
        <taxon>Mucilaginibacter</taxon>
    </lineage>
</organism>
<name>A0A2H9VR86_9SPHI</name>
<dbReference type="Proteomes" id="UP000242687">
    <property type="component" value="Unassembled WGS sequence"/>
</dbReference>
<gene>
    <name evidence="1" type="ORF">CLV57_0312</name>
</gene>
<sequence length="843" mass="98587">MNHFTVKDKLRTIKESRKETTLFPYLQQLFAKMDYQDVQITHGIHEYGKDLVFREHDSKKRIDRYTAVVVKNKDSGQTDFEDGGEVMRQIKLAFDHPFVNDKGENITISEVLVVINGTVSPQVKSILKNTILPKFLSNVEIWNYQRLTQEIENYIKDDFLSNYEMAINNFKNSQIHNLSKVENTKELFHGLSIKDINDIYVSVKTSYQRFQEKKETYIKYDEDVKAVKRTEELDDSLIIGRDHKDFFVYGLPTSGKSLLLKRIGINALNENYEKPVAVFYWEFASIKENVDLLSSLKSQYAAATNEAINFTKFSKLILLFDGLDEIKDPKVKSLILENVLQLKIQLQVQEDSFKKDKKAKYDAFQIAKQLLSDPFSKLKVSNEIIDADCFNKNFNVQLIISSRDRNFIQEHEILNSFEKVELLPFDVGQAFKLVKKLIPNDVSKSNHFVNALKDGLLTNKLVRTPLALTLMAILYREDQIDLSELPANITELYNKFTDYYLERWDSSKGLGSQYKYEEARQIMAMIASKMHCEGEKSITESNLSTLLEEIKGEYDFKDLKDISGFIDSLKDRQGLIQYDEHLNEFYFYHLTFQEYFASVAFDDSNESVLNENFFSDWWENTMIFYCGKQPKRDKFIKELYTKNVASNFNQSYKYFSLISRCLQANHLISRNLKYKILLSLLHNFDLFYTQLLENDSEQESGITYWLTTIDFTIQLRDIFLNHLSTKHLNIEDLNSAYSEIKGSETYSDMTKYCLAYLLTTRLKDSMYLIDFLNVPGLNVRWSRIVYVDLRMQKLDKGLEDKILSKINKRQGKNKDYIKKQLKERAIKHLKASDSTLQSQEADL</sequence>
<dbReference type="EMBL" id="PGFJ01000001">
    <property type="protein sequence ID" value="PJJ83332.1"/>
    <property type="molecule type" value="Genomic_DNA"/>
</dbReference>
<dbReference type="RefSeq" id="WP_100339608.1">
    <property type="nucleotide sequence ID" value="NZ_PGFJ01000001.1"/>
</dbReference>
<keyword evidence="2" id="KW-1185">Reference proteome</keyword>
<dbReference type="AlphaFoldDB" id="A0A2H9VR86"/>
<evidence type="ECO:0000313" key="1">
    <source>
        <dbReference type="EMBL" id="PJJ83332.1"/>
    </source>
</evidence>
<comment type="caution">
    <text evidence="1">The sequence shown here is derived from an EMBL/GenBank/DDBJ whole genome shotgun (WGS) entry which is preliminary data.</text>
</comment>
<accession>A0A2H9VR86</accession>
<dbReference type="InterPro" id="IPR027417">
    <property type="entry name" value="P-loop_NTPase"/>
</dbReference>